<keyword evidence="1" id="KW-0596">Phosphopantetheine</keyword>
<dbReference type="EMBL" id="AZHW01000329">
    <property type="protein sequence ID" value="ETX00519.1"/>
    <property type="molecule type" value="Genomic_DNA"/>
</dbReference>
<dbReference type="InterPro" id="IPR020841">
    <property type="entry name" value="PKS_Beta-ketoAc_synthase_dom"/>
</dbReference>
<evidence type="ECO:0000256" key="2">
    <source>
        <dbReference type="ARBA" id="ARBA00022553"/>
    </source>
</evidence>
<keyword evidence="3 4" id="KW-0808">Transferase</keyword>
<protein>
    <recommendedName>
        <fullName evidence="5">Ketosynthase family 3 (KS3) domain-containing protein</fullName>
    </recommendedName>
</protein>
<sequence length="458" mass="48980">MSKEPLAIVGIACRFPGQVASPNDFWTLLKTGGDAITEVPADRWNNQCFHGGTTPQMRKSVSGSGGFLSQVDEFDAEFFGMPAKETAQTDPQHRLLLELAWEALEDAGLVAEDLAGSPTGVFAGISGMDYALSQLSEMGSIGAHASSGSKHYLAANRLSYLFDFKGPSIALDAACATSLIAVDIACQNLWQERCNMALVGGVNLQLGPQFFVGVSQMGALSPDGRCKPFSAHANGYGRSDGAALIILKPVSDAIEHGDPIYAVIRAAETNHGGYNGQGWMVPSQDAQLELLNRVYSQAGIDPASIVYLEAHGTGTKVGDRIESAAMGAFIRHHRDPATPLRIGSVKGNLGHTETAAGLASLCKVALMFKHREIPPTIHCDPINPDIPFEQLGLRVVRQVEALPDQDQPLVAGVSCFGIGGPMHMWWWRSSLVIASPRPAPCPLNNRPLTSFRFQPAIR</sequence>
<dbReference type="InterPro" id="IPR014031">
    <property type="entry name" value="Ketoacyl_synth_C"/>
</dbReference>
<dbReference type="Pfam" id="PF02801">
    <property type="entry name" value="Ketoacyl-synt_C"/>
    <property type="match status" value="1"/>
</dbReference>
<dbReference type="PROSITE" id="PS00606">
    <property type="entry name" value="KS3_1"/>
    <property type="match status" value="1"/>
</dbReference>
<dbReference type="AlphaFoldDB" id="W4LR21"/>
<dbReference type="InterPro" id="IPR016039">
    <property type="entry name" value="Thiolase-like"/>
</dbReference>
<name>W4LR21_ENTF1</name>
<evidence type="ECO:0000256" key="3">
    <source>
        <dbReference type="ARBA" id="ARBA00022679"/>
    </source>
</evidence>
<dbReference type="InterPro" id="IPR018201">
    <property type="entry name" value="Ketoacyl_synth_AS"/>
</dbReference>
<dbReference type="GO" id="GO:0004315">
    <property type="term" value="F:3-oxoacyl-[acyl-carrier-protein] synthase activity"/>
    <property type="evidence" value="ECO:0007669"/>
    <property type="project" value="InterPro"/>
</dbReference>
<keyword evidence="7" id="KW-1185">Reference proteome</keyword>
<evidence type="ECO:0000313" key="6">
    <source>
        <dbReference type="EMBL" id="ETX00519.1"/>
    </source>
</evidence>
<dbReference type="PROSITE" id="PS52004">
    <property type="entry name" value="KS3_2"/>
    <property type="match status" value="1"/>
</dbReference>
<evidence type="ECO:0000256" key="4">
    <source>
        <dbReference type="RuleBase" id="RU003694"/>
    </source>
</evidence>
<dbReference type="HOGENOM" id="CLU_000022_16_2_7"/>
<evidence type="ECO:0000259" key="5">
    <source>
        <dbReference type="PROSITE" id="PS52004"/>
    </source>
</evidence>
<reference evidence="6 7" key="1">
    <citation type="journal article" date="2014" name="Nature">
        <title>An environmental bacterial taxon with a large and distinct metabolic repertoire.</title>
        <authorList>
            <person name="Wilson M.C."/>
            <person name="Mori T."/>
            <person name="Ruckert C."/>
            <person name="Uria A.R."/>
            <person name="Helf M.J."/>
            <person name="Takada K."/>
            <person name="Gernert C."/>
            <person name="Steffens U.A."/>
            <person name="Heycke N."/>
            <person name="Schmitt S."/>
            <person name="Rinke C."/>
            <person name="Helfrich E.J."/>
            <person name="Brachmann A.O."/>
            <person name="Gurgui C."/>
            <person name="Wakimoto T."/>
            <person name="Kracht M."/>
            <person name="Crusemann M."/>
            <person name="Hentschel U."/>
            <person name="Abe I."/>
            <person name="Matsunaga S."/>
            <person name="Kalinowski J."/>
            <person name="Takeyama H."/>
            <person name="Piel J."/>
        </authorList>
    </citation>
    <scope>NUCLEOTIDE SEQUENCE [LARGE SCALE GENOMIC DNA]</scope>
    <source>
        <strain evidence="7">TSY1</strain>
    </source>
</reference>
<dbReference type="CDD" id="cd00833">
    <property type="entry name" value="PKS"/>
    <property type="match status" value="1"/>
</dbReference>
<dbReference type="InterPro" id="IPR050091">
    <property type="entry name" value="PKS_NRPS_Biosynth_Enz"/>
</dbReference>
<dbReference type="PATRIC" id="fig|1429438.4.peg.2219"/>
<dbReference type="GO" id="GO:0006633">
    <property type="term" value="P:fatty acid biosynthetic process"/>
    <property type="evidence" value="ECO:0007669"/>
    <property type="project" value="InterPro"/>
</dbReference>
<dbReference type="Gene3D" id="3.40.47.10">
    <property type="match status" value="1"/>
</dbReference>
<comment type="caution">
    <text evidence="6">The sequence shown here is derived from an EMBL/GenBank/DDBJ whole genome shotgun (WGS) entry which is preliminary data.</text>
</comment>
<dbReference type="Pfam" id="PF00109">
    <property type="entry name" value="ketoacyl-synt"/>
    <property type="match status" value="1"/>
</dbReference>
<dbReference type="PANTHER" id="PTHR43775:SF37">
    <property type="entry name" value="SI:DKEY-61P9.11"/>
    <property type="match status" value="1"/>
</dbReference>
<evidence type="ECO:0000313" key="7">
    <source>
        <dbReference type="Proteomes" id="UP000019141"/>
    </source>
</evidence>
<dbReference type="SUPFAM" id="SSF53901">
    <property type="entry name" value="Thiolase-like"/>
    <property type="match status" value="1"/>
</dbReference>
<evidence type="ECO:0000256" key="1">
    <source>
        <dbReference type="ARBA" id="ARBA00022450"/>
    </source>
</evidence>
<gene>
    <name evidence="6" type="ORF">ETSY1_10915</name>
</gene>
<dbReference type="GO" id="GO:0004312">
    <property type="term" value="F:fatty acid synthase activity"/>
    <property type="evidence" value="ECO:0007669"/>
    <property type="project" value="TreeGrafter"/>
</dbReference>
<dbReference type="PANTHER" id="PTHR43775">
    <property type="entry name" value="FATTY ACID SYNTHASE"/>
    <property type="match status" value="1"/>
</dbReference>
<dbReference type="Proteomes" id="UP000019141">
    <property type="component" value="Unassembled WGS sequence"/>
</dbReference>
<dbReference type="SMART" id="SM00825">
    <property type="entry name" value="PKS_KS"/>
    <property type="match status" value="1"/>
</dbReference>
<feature type="domain" description="Ketosynthase family 3 (KS3)" evidence="5">
    <location>
        <begin position="3"/>
        <end position="429"/>
    </location>
</feature>
<accession>W4LR21</accession>
<keyword evidence="2" id="KW-0597">Phosphoprotein</keyword>
<organism evidence="6 7">
    <name type="scientific">Entotheonella factor</name>
    <dbReference type="NCBI Taxonomy" id="1429438"/>
    <lineage>
        <taxon>Bacteria</taxon>
        <taxon>Pseudomonadati</taxon>
        <taxon>Nitrospinota/Tectimicrobiota group</taxon>
        <taxon>Candidatus Tectimicrobiota</taxon>
        <taxon>Candidatus Entotheonellia</taxon>
        <taxon>Candidatus Entotheonellales</taxon>
        <taxon>Candidatus Entotheonellaceae</taxon>
        <taxon>Candidatus Entotheonella</taxon>
    </lineage>
</organism>
<dbReference type="InterPro" id="IPR014030">
    <property type="entry name" value="Ketoacyl_synth_N"/>
</dbReference>
<proteinExistence type="inferred from homology"/>
<comment type="similarity">
    <text evidence="4">Belongs to the thiolase-like superfamily. Beta-ketoacyl-ACP synthases family.</text>
</comment>